<sequence length="346" mass="38573">MQRETVHRVLRGRLLERLREERRETQLKRRSCRPGPHFASDPSPRDSLPPPPPASNQPTTTRSLADRHRRPNHPSPPPPEKEEREGAAGSGEEARCAVDEMKEVVLHVYDVTNSDSEKTNNTILQINRIFKDRIGLGGIFHSAVQVYGEEEWSFGFCENGSGVFSCPIGKNPMYTYRECIVLGETECSIATVNRILRELSREWPGHSYDLLSRNCNHFCDVLCERLAVPKLPGWVNRFANAGDTAVVVAENTAVKFRQAKTEIVNASRVAYRFMAGLASKNQNPQPESPSNQSRNGPTFQGTWFKNIISNGAKPSSSESTSSHDTGTGGDESSLQNQKPSEQSTRL</sequence>
<dbReference type="Proteomes" id="UP000026961">
    <property type="component" value="Chromosome 10"/>
</dbReference>
<evidence type="ECO:0000313" key="6">
    <source>
        <dbReference type="EnsemblPlants" id="OGLUM10G16840.1"/>
    </source>
</evidence>
<dbReference type="AlphaFoldDB" id="A0A0E0BD36"/>
<evidence type="ECO:0000256" key="3">
    <source>
        <dbReference type="ARBA" id="ARBA00022801"/>
    </source>
</evidence>
<feature type="region of interest" description="Disordered" evidence="4">
    <location>
        <begin position="279"/>
        <end position="346"/>
    </location>
</feature>
<dbReference type="STRING" id="40148.A0A0E0BD36"/>
<accession>A0A0E0BD36</accession>
<evidence type="ECO:0000256" key="4">
    <source>
        <dbReference type="SAM" id="MobiDB-lite"/>
    </source>
</evidence>
<feature type="compositionally biased region" description="Basic and acidic residues" evidence="4">
    <location>
        <begin position="1"/>
        <end position="27"/>
    </location>
</feature>
<comment type="similarity">
    <text evidence="1">Belongs to the DeSI family.</text>
</comment>
<dbReference type="SMART" id="SM01179">
    <property type="entry name" value="DUF862"/>
    <property type="match status" value="1"/>
</dbReference>
<feature type="compositionally biased region" description="Basic and acidic residues" evidence="4">
    <location>
        <begin position="79"/>
        <end position="95"/>
    </location>
</feature>
<dbReference type="Gramene" id="OGLUM10G16840.1">
    <property type="protein sequence ID" value="OGLUM10G16840.1"/>
    <property type="gene ID" value="OGLUM10G16840"/>
</dbReference>
<protein>
    <recommendedName>
        <fullName evidence="5">PPPDE domain-containing protein</fullName>
    </recommendedName>
</protein>
<dbReference type="PROSITE" id="PS51858">
    <property type="entry name" value="PPPDE"/>
    <property type="match status" value="1"/>
</dbReference>
<evidence type="ECO:0000259" key="5">
    <source>
        <dbReference type="PROSITE" id="PS51858"/>
    </source>
</evidence>
<evidence type="ECO:0000256" key="1">
    <source>
        <dbReference type="ARBA" id="ARBA00008140"/>
    </source>
</evidence>
<dbReference type="InterPro" id="IPR042266">
    <property type="entry name" value="PPPDE_sf"/>
</dbReference>
<name>A0A0E0BD36_9ORYZ</name>
<feature type="compositionally biased region" description="Low complexity" evidence="4">
    <location>
        <begin position="315"/>
        <end position="333"/>
    </location>
</feature>
<dbReference type="GO" id="GO:0101005">
    <property type="term" value="F:deubiquitinase activity"/>
    <property type="evidence" value="ECO:0007669"/>
    <property type="project" value="TreeGrafter"/>
</dbReference>
<evidence type="ECO:0000256" key="2">
    <source>
        <dbReference type="ARBA" id="ARBA00022670"/>
    </source>
</evidence>
<dbReference type="HOGENOM" id="CLU_069001_0_0_1"/>
<dbReference type="Gene3D" id="3.90.1720.30">
    <property type="entry name" value="PPPDE domains"/>
    <property type="match status" value="1"/>
</dbReference>
<feature type="compositionally biased region" description="Polar residues" evidence="4">
    <location>
        <begin position="334"/>
        <end position="346"/>
    </location>
</feature>
<dbReference type="GO" id="GO:0006508">
    <property type="term" value="P:proteolysis"/>
    <property type="evidence" value="ECO:0007669"/>
    <property type="project" value="UniProtKB-KW"/>
</dbReference>
<keyword evidence="7" id="KW-1185">Reference proteome</keyword>
<dbReference type="GO" id="GO:0016579">
    <property type="term" value="P:protein deubiquitination"/>
    <property type="evidence" value="ECO:0007669"/>
    <property type="project" value="TreeGrafter"/>
</dbReference>
<dbReference type="PANTHER" id="PTHR12378:SF79">
    <property type="entry name" value="EXPRESSED PROTEIN"/>
    <property type="match status" value="1"/>
</dbReference>
<dbReference type="PANTHER" id="PTHR12378">
    <property type="entry name" value="DESUMOYLATING ISOPEPTIDASE"/>
    <property type="match status" value="1"/>
</dbReference>
<dbReference type="Pfam" id="PF05903">
    <property type="entry name" value="Peptidase_C97"/>
    <property type="match status" value="1"/>
</dbReference>
<feature type="domain" description="PPPDE" evidence="5">
    <location>
        <begin position="102"/>
        <end position="265"/>
    </location>
</feature>
<proteinExistence type="inferred from homology"/>
<dbReference type="eggNOG" id="KOG0324">
    <property type="taxonomic scope" value="Eukaryota"/>
</dbReference>
<organism evidence="6">
    <name type="scientific">Oryza glumipatula</name>
    <dbReference type="NCBI Taxonomy" id="40148"/>
    <lineage>
        <taxon>Eukaryota</taxon>
        <taxon>Viridiplantae</taxon>
        <taxon>Streptophyta</taxon>
        <taxon>Embryophyta</taxon>
        <taxon>Tracheophyta</taxon>
        <taxon>Spermatophyta</taxon>
        <taxon>Magnoliopsida</taxon>
        <taxon>Liliopsida</taxon>
        <taxon>Poales</taxon>
        <taxon>Poaceae</taxon>
        <taxon>BOP clade</taxon>
        <taxon>Oryzoideae</taxon>
        <taxon>Oryzeae</taxon>
        <taxon>Oryzinae</taxon>
        <taxon>Oryza</taxon>
    </lineage>
</organism>
<feature type="region of interest" description="Disordered" evidence="4">
    <location>
        <begin position="1"/>
        <end position="95"/>
    </location>
</feature>
<keyword evidence="3" id="KW-0378">Hydrolase</keyword>
<reference evidence="6" key="2">
    <citation type="submission" date="2018-05" db="EMBL/GenBank/DDBJ databases">
        <title>OgluRS3 (Oryza glumaepatula Reference Sequence Version 3).</title>
        <authorList>
            <person name="Zhang J."/>
            <person name="Kudrna D."/>
            <person name="Lee S."/>
            <person name="Talag J."/>
            <person name="Welchert J."/>
            <person name="Wing R.A."/>
        </authorList>
    </citation>
    <scope>NUCLEOTIDE SEQUENCE [LARGE SCALE GENOMIC DNA]</scope>
</reference>
<feature type="compositionally biased region" description="Polar residues" evidence="4">
    <location>
        <begin position="279"/>
        <end position="314"/>
    </location>
</feature>
<evidence type="ECO:0000313" key="7">
    <source>
        <dbReference type="Proteomes" id="UP000026961"/>
    </source>
</evidence>
<dbReference type="InterPro" id="IPR008580">
    <property type="entry name" value="PPPDE_dom"/>
</dbReference>
<dbReference type="EnsemblPlants" id="OGLUM10G16840.1">
    <property type="protein sequence ID" value="OGLUM10G16840.1"/>
    <property type="gene ID" value="OGLUM10G16840"/>
</dbReference>
<reference evidence="6" key="1">
    <citation type="submission" date="2015-04" db="UniProtKB">
        <authorList>
            <consortium name="EnsemblPlants"/>
        </authorList>
    </citation>
    <scope>IDENTIFICATION</scope>
</reference>
<keyword evidence="2" id="KW-0645">Protease</keyword>